<feature type="signal peptide" evidence="2">
    <location>
        <begin position="1"/>
        <end position="21"/>
    </location>
</feature>
<dbReference type="AlphaFoldDB" id="A0A328NEB2"/>
<sequence length="202" mass="20463">MIRTGLVTTVTALTLSTQACAAPAEDVAATPAANATASQSAPSSPPASPSGEGVSPSGGGVFSGTRKVAISMESGPPAYLVVGADGKVVGNVRLTERSVFVPVPAGAGHQIRTAFADNSCVGVRRNAGGPPTLVVAVCAPEAEGQLFRFVQTDERDSEGRRTYRIESTSGPVTFDSLNGLHVQDPDNTARATGFAVIDRGPA</sequence>
<dbReference type="PROSITE" id="PS51257">
    <property type="entry name" value="PROKAR_LIPOPROTEIN"/>
    <property type="match status" value="1"/>
</dbReference>
<name>A0A328NEB2_9ACTN</name>
<feature type="region of interest" description="Disordered" evidence="1">
    <location>
        <begin position="31"/>
        <end position="60"/>
    </location>
</feature>
<dbReference type="EMBL" id="PYAG01000039">
    <property type="protein sequence ID" value="RAO27889.1"/>
    <property type="molecule type" value="Genomic_DNA"/>
</dbReference>
<evidence type="ECO:0000256" key="2">
    <source>
        <dbReference type="SAM" id="SignalP"/>
    </source>
</evidence>
<keyword evidence="2" id="KW-0732">Signal</keyword>
<evidence type="ECO:0000313" key="4">
    <source>
        <dbReference type="Proteomes" id="UP000249419"/>
    </source>
</evidence>
<evidence type="ECO:0000256" key="1">
    <source>
        <dbReference type="SAM" id="MobiDB-lite"/>
    </source>
</evidence>
<protein>
    <recommendedName>
        <fullName evidence="5">Ricin B lectin domain-containing protein</fullName>
    </recommendedName>
</protein>
<reference evidence="3 4" key="1">
    <citation type="submission" date="2018-03" db="EMBL/GenBank/DDBJ databases">
        <title>Defining the species Micromonospora saelicesensis and Micromonospora noduli under the framework of genomics.</title>
        <authorList>
            <person name="Riesco R."/>
            <person name="Trujillo M.E."/>
        </authorList>
    </citation>
    <scope>NUCLEOTIDE SEQUENCE [LARGE SCALE GENOMIC DNA]</scope>
    <source>
        <strain evidence="3 4">PSN13</strain>
    </source>
</reference>
<evidence type="ECO:0000313" key="3">
    <source>
        <dbReference type="EMBL" id="RAO27889.1"/>
    </source>
</evidence>
<comment type="caution">
    <text evidence="3">The sequence shown here is derived from an EMBL/GenBank/DDBJ whole genome shotgun (WGS) entry which is preliminary data.</text>
</comment>
<dbReference type="Proteomes" id="UP000249419">
    <property type="component" value="Unassembled WGS sequence"/>
</dbReference>
<gene>
    <name evidence="3" type="ORF">PSN13_05777</name>
</gene>
<evidence type="ECO:0008006" key="5">
    <source>
        <dbReference type="Google" id="ProtNLM"/>
    </source>
</evidence>
<accession>A0A328NEB2</accession>
<feature type="chain" id="PRO_5016280259" description="Ricin B lectin domain-containing protein" evidence="2">
    <location>
        <begin position="22"/>
        <end position="202"/>
    </location>
</feature>
<organism evidence="3 4">
    <name type="scientific">Micromonospora saelicesensis</name>
    <dbReference type="NCBI Taxonomy" id="285676"/>
    <lineage>
        <taxon>Bacteria</taxon>
        <taxon>Bacillati</taxon>
        <taxon>Actinomycetota</taxon>
        <taxon>Actinomycetes</taxon>
        <taxon>Micromonosporales</taxon>
        <taxon>Micromonosporaceae</taxon>
        <taxon>Micromonospora</taxon>
    </lineage>
</organism>
<feature type="compositionally biased region" description="Low complexity" evidence="1">
    <location>
        <begin position="31"/>
        <end position="42"/>
    </location>
</feature>
<proteinExistence type="predicted"/>